<feature type="region of interest" description="Disordered" evidence="1">
    <location>
        <begin position="797"/>
        <end position="816"/>
    </location>
</feature>
<feature type="region of interest" description="Disordered" evidence="1">
    <location>
        <begin position="372"/>
        <end position="489"/>
    </location>
</feature>
<feature type="compositionally biased region" description="Polar residues" evidence="1">
    <location>
        <begin position="372"/>
        <end position="386"/>
    </location>
</feature>
<dbReference type="EMBL" id="WIGN01000526">
    <property type="protein sequence ID" value="KAF6789662.1"/>
    <property type="molecule type" value="Genomic_DNA"/>
</dbReference>
<dbReference type="AlphaFoldDB" id="A0A8H6IPS1"/>
<evidence type="ECO:0000256" key="1">
    <source>
        <dbReference type="SAM" id="MobiDB-lite"/>
    </source>
</evidence>
<accession>A0A8H6IPS1</accession>
<evidence type="ECO:0000313" key="2">
    <source>
        <dbReference type="EMBL" id="KAF6789662.1"/>
    </source>
</evidence>
<organism evidence="2 3">
    <name type="scientific">Colletotrichum sojae</name>
    <dbReference type="NCBI Taxonomy" id="2175907"/>
    <lineage>
        <taxon>Eukaryota</taxon>
        <taxon>Fungi</taxon>
        <taxon>Dikarya</taxon>
        <taxon>Ascomycota</taxon>
        <taxon>Pezizomycotina</taxon>
        <taxon>Sordariomycetes</taxon>
        <taxon>Hypocreomycetidae</taxon>
        <taxon>Glomerellales</taxon>
        <taxon>Glomerellaceae</taxon>
        <taxon>Colletotrichum</taxon>
        <taxon>Colletotrichum orchidearum species complex</taxon>
    </lineage>
</organism>
<name>A0A8H6IPS1_9PEZI</name>
<feature type="compositionally biased region" description="Low complexity" evidence="1">
    <location>
        <begin position="226"/>
        <end position="246"/>
    </location>
</feature>
<evidence type="ECO:0000313" key="3">
    <source>
        <dbReference type="Proteomes" id="UP000652219"/>
    </source>
</evidence>
<proteinExistence type="predicted"/>
<protein>
    <submittedName>
        <fullName evidence="2">Uncharacterized protein</fullName>
    </submittedName>
</protein>
<dbReference type="Proteomes" id="UP000652219">
    <property type="component" value="Unassembled WGS sequence"/>
</dbReference>
<feature type="region of interest" description="Disordered" evidence="1">
    <location>
        <begin position="196"/>
        <end position="302"/>
    </location>
</feature>
<feature type="compositionally biased region" description="Pro residues" evidence="1">
    <location>
        <begin position="726"/>
        <end position="736"/>
    </location>
</feature>
<feature type="region of interest" description="Disordered" evidence="1">
    <location>
        <begin position="662"/>
        <end position="701"/>
    </location>
</feature>
<keyword evidence="3" id="KW-1185">Reference proteome</keyword>
<sequence>MASTILPQLRSLRQNFIGSVDYELPVFPPQRVYNRDRRNWNNVTSEENSFVFCYNDLGPLLGSVPSLLRLIDAQTVEVIDLTIYVLQPLYDEVRAVENDFVIVTFVVAAFFGQMNGTSELNFVKECERVTASQPEPPVFFALQIVSSLLTFAGTGRNLTCSDHAHPALRLSLTTLSTEAIVLTSTVSRKTPSVAPWGLEQFNAPSGIQPRATPKTMPARPSPSNWRAATIATSSRASTSPGTWTSPPSQPHSRTDTPDIGIIKTHPRPAGQRQAVNSPRIPSRRASTRPDNPPPRSLPISHTTCSRLGLLSRLTTRIVTWHLKTAAPSLPLPASNDLPSSFTPPSRSFLAVAARLPDAPRLGRSCLLSMTAYPSQPPTSNHLSYNHPQPPSPTADVNHPPKQAQPPNLTADPTTFIRRRQPPSQHRQTGRHLCRSALPVSHPPLTRLQTHARTMLDRPATSRPAPGGTFEPLPSSTPARASTFPRGPESQPPVVFFQSKPLAHFGDREEELLQHANTVVNGTPKFKPNQPRQLKLAHPNHLPTVWSFADHSELLALYQTRLRVTAEFYQKHLAARNIRFKLWLPPSARPGQFDPSHRIRPQTGLTLRQWCARHTAKQNEILPTIVLTTNEFREKTLVDAPIGSGGGGNIGNVGFRMASLRPRLTPPPAEPPAESGRPYEVPRHIYSSPRHNETLPTQQKHTAHPRLLLLQSTPPGTIGFLIHRPPIEPAPCRPHPPALDTTPLASHQADLAPSSVADQRPGPTSRRPSPAVVTFRHGRPAQGRAEDTLDPSHQVLERRSNPHPAVVRSRRAHVDARKQDVVIAHARKEDDPPEGARENCLAFTTSPFRGSKHIQL</sequence>
<reference evidence="2 3" key="1">
    <citation type="journal article" date="2020" name="Phytopathology">
        <title>Genome Sequence Resources of Colletotrichum truncatum, C. plurivorum, C. musicola, and C. sojae: Four Species Pathogenic to Soybean (Glycine max).</title>
        <authorList>
            <person name="Rogerio F."/>
            <person name="Boufleur T.R."/>
            <person name="Ciampi-Guillardi M."/>
            <person name="Sukno S.A."/>
            <person name="Thon M.R."/>
            <person name="Massola Junior N.S."/>
            <person name="Baroncelli R."/>
        </authorList>
    </citation>
    <scope>NUCLEOTIDE SEQUENCE [LARGE SCALE GENOMIC DNA]</scope>
    <source>
        <strain evidence="2 3">LFN0009</strain>
    </source>
</reference>
<gene>
    <name evidence="2" type="ORF">CSOJ01_14747</name>
</gene>
<comment type="caution">
    <text evidence="2">The sequence shown here is derived from an EMBL/GenBank/DDBJ whole genome shotgun (WGS) entry which is preliminary data.</text>
</comment>
<feature type="region of interest" description="Disordered" evidence="1">
    <location>
        <begin position="718"/>
        <end position="792"/>
    </location>
</feature>